<keyword evidence="4" id="KW-1185">Reference proteome</keyword>
<dbReference type="PANTHER" id="PTHR23324:SF83">
    <property type="entry name" value="SEC14-LIKE PROTEIN 2"/>
    <property type="match status" value="1"/>
</dbReference>
<dbReference type="PROSITE" id="PS50191">
    <property type="entry name" value="CRAL_TRIO"/>
    <property type="match status" value="1"/>
</dbReference>
<dbReference type="InterPro" id="IPR051064">
    <property type="entry name" value="SEC14/CRAL-TRIO_domain"/>
</dbReference>
<dbReference type="InterPro" id="IPR009038">
    <property type="entry name" value="GOLD_dom"/>
</dbReference>
<feature type="domain" description="GOLD" evidence="2">
    <location>
        <begin position="237"/>
        <end position="348"/>
    </location>
</feature>
<dbReference type="SUPFAM" id="SSF101576">
    <property type="entry name" value="Supernatant protein factor (SPF), C-terminal domain"/>
    <property type="match status" value="1"/>
</dbReference>
<dbReference type="SUPFAM" id="SSF46938">
    <property type="entry name" value="CRAL/TRIO N-terminal domain"/>
    <property type="match status" value="1"/>
</dbReference>
<sequence length="387" mass="44113">MDVDLTKKESSKLLEFKSRVADIKKPELWDEDTDLFLRRWLIARNWNIDKAEVMLRKSMEYRKKINCDTLLTDYKPPEVLEKYFVGGICGYDKEGSPVWIDVFPLLDVKDVSGNCGVHNKCVNVLSLVMCLGIECFKEIVAAFEDNYPEVLRRVYIINAPRIFVLAYNMVKNVLTARTTGKIHMLGSNWKESLLDVMDADQLPVYYGGTQVDENGDPKCPNKILYGGEVPKTYYFTHDDISADMQTVHVSRGSTKYIQLPITVSKCQIRYTIRSEKHDIGYGFLYNDLDSPSKRHSEMQVILSSTRTNTHMVQLTGVLECNQPGIYILLLDNSFSWIKGKTVRYSLEVVAPKTEDEAYTDALDVIGDDCVNLTANETEDLSGHEEAH</sequence>
<proteinExistence type="predicted"/>
<dbReference type="Pfam" id="PF00650">
    <property type="entry name" value="CRAL_TRIO"/>
    <property type="match status" value="1"/>
</dbReference>
<dbReference type="PROSITE" id="PS50866">
    <property type="entry name" value="GOLD"/>
    <property type="match status" value="1"/>
</dbReference>
<dbReference type="SUPFAM" id="SSF52087">
    <property type="entry name" value="CRAL/TRIO domain"/>
    <property type="match status" value="1"/>
</dbReference>
<gene>
    <name evidence="3" type="ORF">EB796_017898</name>
</gene>
<dbReference type="EMBL" id="VXIV02002663">
    <property type="protein sequence ID" value="KAF6023796.1"/>
    <property type="molecule type" value="Genomic_DNA"/>
</dbReference>
<dbReference type="Gene3D" id="2.60.120.680">
    <property type="entry name" value="GOLD domain"/>
    <property type="match status" value="1"/>
</dbReference>
<dbReference type="AlphaFoldDB" id="A0A7J7JDT6"/>
<dbReference type="CDD" id="cd00170">
    <property type="entry name" value="SEC14"/>
    <property type="match status" value="1"/>
</dbReference>
<dbReference type="InterPro" id="IPR036598">
    <property type="entry name" value="GOLD_dom_sf"/>
</dbReference>
<evidence type="ECO:0000313" key="3">
    <source>
        <dbReference type="EMBL" id="KAF6023796.1"/>
    </source>
</evidence>
<dbReference type="InterPro" id="IPR036273">
    <property type="entry name" value="CRAL/TRIO_N_dom_sf"/>
</dbReference>
<dbReference type="GO" id="GO:0005737">
    <property type="term" value="C:cytoplasm"/>
    <property type="evidence" value="ECO:0007669"/>
    <property type="project" value="TreeGrafter"/>
</dbReference>
<dbReference type="PANTHER" id="PTHR23324">
    <property type="entry name" value="SEC14 RELATED PROTEIN"/>
    <property type="match status" value="1"/>
</dbReference>
<dbReference type="Proteomes" id="UP000593567">
    <property type="component" value="Unassembled WGS sequence"/>
</dbReference>
<dbReference type="OrthoDB" id="1434354at2759"/>
<organism evidence="3 4">
    <name type="scientific">Bugula neritina</name>
    <name type="common">Brown bryozoan</name>
    <name type="synonym">Sertularia neritina</name>
    <dbReference type="NCBI Taxonomy" id="10212"/>
    <lineage>
        <taxon>Eukaryota</taxon>
        <taxon>Metazoa</taxon>
        <taxon>Spiralia</taxon>
        <taxon>Lophotrochozoa</taxon>
        <taxon>Bryozoa</taxon>
        <taxon>Gymnolaemata</taxon>
        <taxon>Cheilostomatida</taxon>
        <taxon>Flustrina</taxon>
        <taxon>Buguloidea</taxon>
        <taxon>Bugulidae</taxon>
        <taxon>Bugula</taxon>
    </lineage>
</organism>
<evidence type="ECO:0008006" key="5">
    <source>
        <dbReference type="Google" id="ProtNLM"/>
    </source>
</evidence>
<protein>
    <recommendedName>
        <fullName evidence="5">SEC14L2</fullName>
    </recommendedName>
</protein>
<accession>A0A7J7JDT6</accession>
<evidence type="ECO:0000313" key="4">
    <source>
        <dbReference type="Proteomes" id="UP000593567"/>
    </source>
</evidence>
<evidence type="ECO:0000259" key="1">
    <source>
        <dbReference type="PROSITE" id="PS50191"/>
    </source>
</evidence>
<evidence type="ECO:0000259" key="2">
    <source>
        <dbReference type="PROSITE" id="PS50866"/>
    </source>
</evidence>
<dbReference type="InterPro" id="IPR011074">
    <property type="entry name" value="CRAL/TRIO_N_dom"/>
</dbReference>
<comment type="caution">
    <text evidence="3">The sequence shown here is derived from an EMBL/GenBank/DDBJ whole genome shotgun (WGS) entry which is preliminary data.</text>
</comment>
<dbReference type="InterPro" id="IPR001251">
    <property type="entry name" value="CRAL-TRIO_dom"/>
</dbReference>
<dbReference type="SMART" id="SM01100">
    <property type="entry name" value="CRAL_TRIO_N"/>
    <property type="match status" value="1"/>
</dbReference>
<dbReference type="Gene3D" id="3.40.525.10">
    <property type="entry name" value="CRAL-TRIO lipid binding domain"/>
    <property type="match status" value="2"/>
</dbReference>
<reference evidence="3" key="1">
    <citation type="submission" date="2020-06" db="EMBL/GenBank/DDBJ databases">
        <title>Draft genome of Bugula neritina, a colonial animal packing powerful symbionts and potential medicines.</title>
        <authorList>
            <person name="Rayko M."/>
        </authorList>
    </citation>
    <scope>NUCLEOTIDE SEQUENCE [LARGE SCALE GENOMIC DNA]</scope>
    <source>
        <strain evidence="3">Kwan_BN1</strain>
    </source>
</reference>
<dbReference type="InterPro" id="IPR036865">
    <property type="entry name" value="CRAL-TRIO_dom_sf"/>
</dbReference>
<name>A0A7J7JDT6_BUGNE</name>
<dbReference type="SMART" id="SM00516">
    <property type="entry name" value="SEC14"/>
    <property type="match status" value="1"/>
</dbReference>
<feature type="domain" description="CRAL-TRIO" evidence="1">
    <location>
        <begin position="92"/>
        <end position="214"/>
    </location>
</feature>